<evidence type="ECO:0000313" key="2">
    <source>
        <dbReference type="Proteomes" id="UP001054252"/>
    </source>
</evidence>
<proteinExistence type="predicted"/>
<sequence>MGDNPASVLANFGSAVTVHVGATVHRHCSPVTVHTPRASI</sequence>
<gene>
    <name evidence="1" type="ORF">SLEP1_g51643</name>
</gene>
<keyword evidence="2" id="KW-1185">Reference proteome</keyword>
<comment type="caution">
    <text evidence="1">The sequence shown here is derived from an EMBL/GenBank/DDBJ whole genome shotgun (WGS) entry which is preliminary data.</text>
</comment>
<accession>A0AAV5M4K6</accession>
<dbReference type="AlphaFoldDB" id="A0AAV5M4K6"/>
<reference evidence="1 2" key="1">
    <citation type="journal article" date="2021" name="Commun. Biol.">
        <title>The genome of Shorea leprosula (Dipterocarpaceae) highlights the ecological relevance of drought in aseasonal tropical rainforests.</title>
        <authorList>
            <person name="Ng K.K.S."/>
            <person name="Kobayashi M.J."/>
            <person name="Fawcett J.A."/>
            <person name="Hatakeyama M."/>
            <person name="Paape T."/>
            <person name="Ng C.H."/>
            <person name="Ang C.C."/>
            <person name="Tnah L.H."/>
            <person name="Lee C.T."/>
            <person name="Nishiyama T."/>
            <person name="Sese J."/>
            <person name="O'Brien M.J."/>
            <person name="Copetti D."/>
            <person name="Mohd Noor M.I."/>
            <person name="Ong R.C."/>
            <person name="Putra M."/>
            <person name="Sireger I.Z."/>
            <person name="Indrioko S."/>
            <person name="Kosugi Y."/>
            <person name="Izuno A."/>
            <person name="Isagi Y."/>
            <person name="Lee S.L."/>
            <person name="Shimizu K.K."/>
        </authorList>
    </citation>
    <scope>NUCLEOTIDE SEQUENCE [LARGE SCALE GENOMIC DNA]</scope>
    <source>
        <strain evidence="1">214</strain>
    </source>
</reference>
<name>A0AAV5M4K6_9ROSI</name>
<dbReference type="EMBL" id="BPVZ01000181">
    <property type="protein sequence ID" value="GKV44460.1"/>
    <property type="molecule type" value="Genomic_DNA"/>
</dbReference>
<protein>
    <submittedName>
        <fullName evidence="1">Uncharacterized protein</fullName>
    </submittedName>
</protein>
<evidence type="ECO:0000313" key="1">
    <source>
        <dbReference type="EMBL" id="GKV44460.1"/>
    </source>
</evidence>
<dbReference type="Proteomes" id="UP001054252">
    <property type="component" value="Unassembled WGS sequence"/>
</dbReference>
<organism evidence="1 2">
    <name type="scientific">Rubroshorea leprosula</name>
    <dbReference type="NCBI Taxonomy" id="152421"/>
    <lineage>
        <taxon>Eukaryota</taxon>
        <taxon>Viridiplantae</taxon>
        <taxon>Streptophyta</taxon>
        <taxon>Embryophyta</taxon>
        <taxon>Tracheophyta</taxon>
        <taxon>Spermatophyta</taxon>
        <taxon>Magnoliopsida</taxon>
        <taxon>eudicotyledons</taxon>
        <taxon>Gunneridae</taxon>
        <taxon>Pentapetalae</taxon>
        <taxon>rosids</taxon>
        <taxon>malvids</taxon>
        <taxon>Malvales</taxon>
        <taxon>Dipterocarpaceae</taxon>
        <taxon>Rubroshorea</taxon>
    </lineage>
</organism>